<evidence type="ECO:0000313" key="2">
    <source>
        <dbReference type="EMBL" id="KAH9633003.1"/>
    </source>
</evidence>
<feature type="coiled-coil region" evidence="1">
    <location>
        <begin position="123"/>
        <end position="175"/>
    </location>
</feature>
<reference evidence="2" key="1">
    <citation type="journal article" date="2021" name="G3 (Bethesda)">
        <title>Genome and transcriptome analysis of the beet armyworm Spodoptera exigua reveals targets for pest control. .</title>
        <authorList>
            <person name="Simon S."/>
            <person name="Breeschoten T."/>
            <person name="Jansen H.J."/>
            <person name="Dirks R.P."/>
            <person name="Schranz M.E."/>
            <person name="Ros V.I.D."/>
        </authorList>
    </citation>
    <scope>NUCLEOTIDE SEQUENCE</scope>
    <source>
        <strain evidence="2">TB_SE_WUR_2020</strain>
    </source>
</reference>
<sequence>MTIDHKNKWQCQACYCKIPKVGNTNTPIRPQDRELSQKTKSPCEESNITVMKRTTNTYNNTFNSDDLSILGDTINADEKETATATQFTLQSISEIIMLRLKENNTAIITEIKSTIQSKINKAINTLKEEIEQKTDILNKQNELRKEEIEKISMKIEYLTEENEKLKKEILDMKNSKDTSNVTCTETNSKKIVLYGLAEYYKEPELELHNRISELFYNTMNVDLTGYIENTYRIAQEK</sequence>
<evidence type="ECO:0000256" key="1">
    <source>
        <dbReference type="SAM" id="Coils"/>
    </source>
</evidence>
<keyword evidence="1" id="KW-0175">Coiled coil</keyword>
<comment type="caution">
    <text evidence="2">The sequence shown here is derived from an EMBL/GenBank/DDBJ whole genome shotgun (WGS) entry which is preliminary data.</text>
</comment>
<gene>
    <name evidence="2" type="ORF">HF086_000363</name>
</gene>
<name>A0A922SDK8_SPOEX</name>
<organism evidence="2 3">
    <name type="scientific">Spodoptera exigua</name>
    <name type="common">Beet armyworm</name>
    <name type="synonym">Noctua fulgens</name>
    <dbReference type="NCBI Taxonomy" id="7107"/>
    <lineage>
        <taxon>Eukaryota</taxon>
        <taxon>Metazoa</taxon>
        <taxon>Ecdysozoa</taxon>
        <taxon>Arthropoda</taxon>
        <taxon>Hexapoda</taxon>
        <taxon>Insecta</taxon>
        <taxon>Pterygota</taxon>
        <taxon>Neoptera</taxon>
        <taxon>Endopterygota</taxon>
        <taxon>Lepidoptera</taxon>
        <taxon>Glossata</taxon>
        <taxon>Ditrysia</taxon>
        <taxon>Noctuoidea</taxon>
        <taxon>Noctuidae</taxon>
        <taxon>Amphipyrinae</taxon>
        <taxon>Spodoptera</taxon>
    </lineage>
</organism>
<accession>A0A922SDK8</accession>
<dbReference type="Proteomes" id="UP000814243">
    <property type="component" value="Unassembled WGS sequence"/>
</dbReference>
<dbReference type="AlphaFoldDB" id="A0A922SDK8"/>
<evidence type="ECO:0000313" key="3">
    <source>
        <dbReference type="Proteomes" id="UP000814243"/>
    </source>
</evidence>
<dbReference type="EMBL" id="JACEFF010000675">
    <property type="protein sequence ID" value="KAH9633003.1"/>
    <property type="molecule type" value="Genomic_DNA"/>
</dbReference>
<protein>
    <submittedName>
        <fullName evidence="2">Uncharacterized protein</fullName>
    </submittedName>
</protein>
<proteinExistence type="predicted"/>